<feature type="compositionally biased region" description="Acidic residues" evidence="1">
    <location>
        <begin position="190"/>
        <end position="203"/>
    </location>
</feature>
<keyword evidence="3" id="KW-1185">Reference proteome</keyword>
<dbReference type="Proteomes" id="UP001154078">
    <property type="component" value="Chromosome 8"/>
</dbReference>
<accession>A0A9P0BHD6</accession>
<dbReference type="EMBL" id="OV121139">
    <property type="protein sequence ID" value="CAH0562818.1"/>
    <property type="molecule type" value="Genomic_DNA"/>
</dbReference>
<evidence type="ECO:0000313" key="3">
    <source>
        <dbReference type="Proteomes" id="UP001154078"/>
    </source>
</evidence>
<gene>
    <name evidence="2" type="ORF">MELIAE_LOCUS11838</name>
</gene>
<evidence type="ECO:0000313" key="2">
    <source>
        <dbReference type="EMBL" id="CAH0562818.1"/>
    </source>
</evidence>
<feature type="compositionally biased region" description="Polar residues" evidence="1">
    <location>
        <begin position="160"/>
        <end position="171"/>
    </location>
</feature>
<protein>
    <submittedName>
        <fullName evidence="2">Uncharacterized protein</fullName>
    </submittedName>
</protein>
<evidence type="ECO:0000256" key="1">
    <source>
        <dbReference type="SAM" id="MobiDB-lite"/>
    </source>
</evidence>
<sequence length="203" mass="22870">MPLIIFKKINFLLPQSPLTKAEEGMIVQKIEERKCMALGSIHLAAAVLDPSNQGDHLTADAMEFIYKVAENMNIDVSASSVASVKKDGLWCKKFVWLPVTLKLQSAYYPLPLAPLLERYFSTFSWIQNKKRNWLTNERAGVQACVQETEQAATTKPGPDPNSSTDGNFNTSKRSRENRVEIDDIINNSDNSEEIDEEESEFAR</sequence>
<proteinExistence type="predicted"/>
<feature type="region of interest" description="Disordered" evidence="1">
    <location>
        <begin position="147"/>
        <end position="203"/>
    </location>
</feature>
<name>A0A9P0BHD6_BRAAE</name>
<reference evidence="2" key="1">
    <citation type="submission" date="2021-12" db="EMBL/GenBank/DDBJ databases">
        <authorList>
            <person name="King R."/>
        </authorList>
    </citation>
    <scope>NUCLEOTIDE SEQUENCE</scope>
</reference>
<organism evidence="2 3">
    <name type="scientific">Brassicogethes aeneus</name>
    <name type="common">Rape pollen beetle</name>
    <name type="synonym">Meligethes aeneus</name>
    <dbReference type="NCBI Taxonomy" id="1431903"/>
    <lineage>
        <taxon>Eukaryota</taxon>
        <taxon>Metazoa</taxon>
        <taxon>Ecdysozoa</taxon>
        <taxon>Arthropoda</taxon>
        <taxon>Hexapoda</taxon>
        <taxon>Insecta</taxon>
        <taxon>Pterygota</taxon>
        <taxon>Neoptera</taxon>
        <taxon>Endopterygota</taxon>
        <taxon>Coleoptera</taxon>
        <taxon>Polyphaga</taxon>
        <taxon>Cucujiformia</taxon>
        <taxon>Nitidulidae</taxon>
        <taxon>Meligethinae</taxon>
        <taxon>Brassicogethes</taxon>
    </lineage>
</organism>
<dbReference type="AlphaFoldDB" id="A0A9P0BHD6"/>
<dbReference type="OrthoDB" id="4951847at2759"/>